<dbReference type="SUPFAM" id="SSF52821">
    <property type="entry name" value="Rhodanese/Cell cycle control phosphatase"/>
    <property type="match status" value="1"/>
</dbReference>
<gene>
    <name evidence="2" type="ORF">CcCBS67573_g07765</name>
</gene>
<dbReference type="CDD" id="cd00158">
    <property type="entry name" value="RHOD"/>
    <property type="match status" value="1"/>
</dbReference>
<dbReference type="InterPro" id="IPR036873">
    <property type="entry name" value="Rhodanese-like_dom_sf"/>
</dbReference>
<dbReference type="SMART" id="SM00450">
    <property type="entry name" value="RHOD"/>
    <property type="match status" value="1"/>
</dbReference>
<dbReference type="STRING" id="246404.A0A507ETW3"/>
<dbReference type="OrthoDB" id="566238at2759"/>
<dbReference type="PANTHER" id="PTHR44086">
    <property type="entry name" value="THIOSULFATE SULFURTRANSFERASE RDL2, MITOCHONDRIAL-RELATED"/>
    <property type="match status" value="1"/>
</dbReference>
<dbReference type="Pfam" id="PF00581">
    <property type="entry name" value="Rhodanese"/>
    <property type="match status" value="1"/>
</dbReference>
<keyword evidence="3" id="KW-1185">Reference proteome</keyword>
<accession>A0A507ETW3</accession>
<reference evidence="2 3" key="1">
    <citation type="journal article" date="2019" name="Sci. Rep.">
        <title>Comparative genomics of chytrid fungi reveal insights into the obligate biotrophic and pathogenic lifestyle of Synchytrium endobioticum.</title>
        <authorList>
            <person name="van de Vossenberg B.T.L.H."/>
            <person name="Warris S."/>
            <person name="Nguyen H.D.T."/>
            <person name="van Gent-Pelzer M.P.E."/>
            <person name="Joly D.L."/>
            <person name="van de Geest H.C."/>
            <person name="Bonants P.J.M."/>
            <person name="Smith D.S."/>
            <person name="Levesque C.A."/>
            <person name="van der Lee T.A.J."/>
        </authorList>
    </citation>
    <scope>NUCLEOTIDE SEQUENCE [LARGE SCALE GENOMIC DNA]</scope>
    <source>
        <strain evidence="2 3">CBS 675.73</strain>
    </source>
</reference>
<dbReference type="Gene3D" id="3.40.250.10">
    <property type="entry name" value="Rhodanese-like domain"/>
    <property type="match status" value="1"/>
</dbReference>
<feature type="domain" description="Rhodanese" evidence="1">
    <location>
        <begin position="97"/>
        <end position="187"/>
    </location>
</feature>
<dbReference type="GO" id="GO:0004792">
    <property type="term" value="F:thiosulfate-cyanide sulfurtransferase activity"/>
    <property type="evidence" value="ECO:0007669"/>
    <property type="project" value="TreeGrafter"/>
</dbReference>
<proteinExistence type="predicted"/>
<dbReference type="EMBL" id="QEAP01000434">
    <property type="protein sequence ID" value="TPX66638.1"/>
    <property type="molecule type" value="Genomic_DNA"/>
</dbReference>
<evidence type="ECO:0000259" key="1">
    <source>
        <dbReference type="PROSITE" id="PS50206"/>
    </source>
</evidence>
<dbReference type="PANTHER" id="PTHR44086:SF10">
    <property type="entry name" value="THIOSULFATE SULFURTRANSFERASE_RHODANESE-LIKE DOMAIN-CONTAINING PROTEIN 3"/>
    <property type="match status" value="1"/>
</dbReference>
<sequence>MALLRSISHLRRPASARLFSVSRDRFSKLTLAFLSSLHALTIGAKSMDSPVFRITIHLYPESSNSIRRKNIAMPESRIHAKMKVSVQDLSASLAEGPKNTFHLFDIRETYEWNQGRIPNGFYTGRGNLERDIETYVPDTHDGIVLYCAGGVRSILAGESLKRMGYKNVCSLAGGIGAWKSAGKAVDAPGGKTFSEKQEYYVQGCAAAVDAVDAVDAAAAVDAVNEYKRWE</sequence>
<evidence type="ECO:0000313" key="3">
    <source>
        <dbReference type="Proteomes" id="UP000320333"/>
    </source>
</evidence>
<organism evidence="2 3">
    <name type="scientific">Chytriomyces confervae</name>
    <dbReference type="NCBI Taxonomy" id="246404"/>
    <lineage>
        <taxon>Eukaryota</taxon>
        <taxon>Fungi</taxon>
        <taxon>Fungi incertae sedis</taxon>
        <taxon>Chytridiomycota</taxon>
        <taxon>Chytridiomycota incertae sedis</taxon>
        <taxon>Chytridiomycetes</taxon>
        <taxon>Chytridiales</taxon>
        <taxon>Chytriomycetaceae</taxon>
        <taxon>Chytriomyces</taxon>
    </lineage>
</organism>
<name>A0A507ETW3_9FUNG</name>
<dbReference type="GO" id="GO:0005739">
    <property type="term" value="C:mitochondrion"/>
    <property type="evidence" value="ECO:0007669"/>
    <property type="project" value="TreeGrafter"/>
</dbReference>
<dbReference type="AlphaFoldDB" id="A0A507ETW3"/>
<protein>
    <recommendedName>
        <fullName evidence="1">Rhodanese domain-containing protein</fullName>
    </recommendedName>
</protein>
<evidence type="ECO:0000313" key="2">
    <source>
        <dbReference type="EMBL" id="TPX66638.1"/>
    </source>
</evidence>
<comment type="caution">
    <text evidence="2">The sequence shown here is derived from an EMBL/GenBank/DDBJ whole genome shotgun (WGS) entry which is preliminary data.</text>
</comment>
<dbReference type="Proteomes" id="UP000320333">
    <property type="component" value="Unassembled WGS sequence"/>
</dbReference>
<dbReference type="PROSITE" id="PS50206">
    <property type="entry name" value="RHODANESE_3"/>
    <property type="match status" value="1"/>
</dbReference>
<dbReference type="InterPro" id="IPR001763">
    <property type="entry name" value="Rhodanese-like_dom"/>
</dbReference>